<dbReference type="Pfam" id="PF23310">
    <property type="entry name" value="TPR_27"/>
    <property type="match status" value="1"/>
</dbReference>
<protein>
    <recommendedName>
        <fullName evidence="1">At2g35280-like TPR domain-containing protein</fullName>
    </recommendedName>
</protein>
<dbReference type="EMBL" id="CAMAPF010000098">
    <property type="protein sequence ID" value="CAH9098327.1"/>
    <property type="molecule type" value="Genomic_DNA"/>
</dbReference>
<dbReference type="InterPro" id="IPR036047">
    <property type="entry name" value="F-box-like_dom_sf"/>
</dbReference>
<dbReference type="AlphaFoldDB" id="A0AAV0DCG1"/>
<gene>
    <name evidence="2" type="ORF">CEPIT_LOCUS14343</name>
</gene>
<keyword evidence="3" id="KW-1185">Reference proteome</keyword>
<reference evidence="2" key="1">
    <citation type="submission" date="2022-07" db="EMBL/GenBank/DDBJ databases">
        <authorList>
            <person name="Macas J."/>
            <person name="Novak P."/>
            <person name="Neumann P."/>
        </authorList>
    </citation>
    <scope>NUCLEOTIDE SEQUENCE</scope>
</reference>
<proteinExistence type="predicted"/>
<feature type="domain" description="At2g35280-like TPR" evidence="1">
    <location>
        <begin position="87"/>
        <end position="186"/>
    </location>
</feature>
<dbReference type="PANTHER" id="PTHR33784">
    <property type="entry name" value="OS05G0482100 PROTEIN"/>
    <property type="match status" value="1"/>
</dbReference>
<dbReference type="SUPFAM" id="SSF81383">
    <property type="entry name" value="F-box domain"/>
    <property type="match status" value="1"/>
</dbReference>
<dbReference type="PANTHER" id="PTHR33784:SF10">
    <property type="entry name" value="F-BOX PROTEIN"/>
    <property type="match status" value="1"/>
</dbReference>
<evidence type="ECO:0000313" key="2">
    <source>
        <dbReference type="EMBL" id="CAH9098327.1"/>
    </source>
</evidence>
<sequence>MGYATYHQSPNKRWKKTKRTTRINLIPRDIIVGILARVAAHSLPDLLHAKLSCHEWNELGDDVNVYKQASLADFPVISGWKPESDEKKRKVASFLNKCMDAQNLEVLFRTGVVGYFSGREQEYALKCLRKAGNAGHVGAVYAISIISMLFMGGEHKEKGMEVLSAMKKSDELRVKVGEARRELISILKEIWIESFVVHRQKPVFCTRRDHSCMKTGWDAGEENLSIDCTYCKCDFEISVIDSVLPSPLNNNVV</sequence>
<organism evidence="2 3">
    <name type="scientific">Cuscuta epithymum</name>
    <dbReference type="NCBI Taxonomy" id="186058"/>
    <lineage>
        <taxon>Eukaryota</taxon>
        <taxon>Viridiplantae</taxon>
        <taxon>Streptophyta</taxon>
        <taxon>Embryophyta</taxon>
        <taxon>Tracheophyta</taxon>
        <taxon>Spermatophyta</taxon>
        <taxon>Magnoliopsida</taxon>
        <taxon>eudicotyledons</taxon>
        <taxon>Gunneridae</taxon>
        <taxon>Pentapetalae</taxon>
        <taxon>asterids</taxon>
        <taxon>lamiids</taxon>
        <taxon>Solanales</taxon>
        <taxon>Convolvulaceae</taxon>
        <taxon>Cuscuteae</taxon>
        <taxon>Cuscuta</taxon>
        <taxon>Cuscuta subgen. Cuscuta</taxon>
    </lineage>
</organism>
<dbReference type="Proteomes" id="UP001152523">
    <property type="component" value="Unassembled WGS sequence"/>
</dbReference>
<accession>A0AAV0DCG1</accession>
<dbReference type="InterPro" id="IPR040338">
    <property type="entry name" value="At1g67623-like"/>
</dbReference>
<evidence type="ECO:0000259" key="1">
    <source>
        <dbReference type="Pfam" id="PF23310"/>
    </source>
</evidence>
<name>A0AAV0DCG1_9ASTE</name>
<comment type="caution">
    <text evidence="2">The sequence shown here is derived from an EMBL/GenBank/DDBJ whole genome shotgun (WGS) entry which is preliminary data.</text>
</comment>
<evidence type="ECO:0000313" key="3">
    <source>
        <dbReference type="Proteomes" id="UP001152523"/>
    </source>
</evidence>
<dbReference type="InterPro" id="IPR057136">
    <property type="entry name" value="At2g35280_TPR_dom"/>
</dbReference>